<feature type="compositionally biased region" description="Polar residues" evidence="1">
    <location>
        <begin position="17"/>
        <end position="26"/>
    </location>
</feature>
<protein>
    <submittedName>
        <fullName evidence="4">Ral GTPase-activating protein subunit beta</fullName>
    </submittedName>
</protein>
<feature type="compositionally biased region" description="Polar residues" evidence="1">
    <location>
        <begin position="750"/>
        <end position="770"/>
    </location>
</feature>
<evidence type="ECO:0000259" key="3">
    <source>
        <dbReference type="Pfam" id="PF20412"/>
    </source>
</evidence>
<evidence type="ECO:0000313" key="4">
    <source>
        <dbReference type="EMBL" id="GAA54321.1"/>
    </source>
</evidence>
<dbReference type="EMBL" id="DF143884">
    <property type="protein sequence ID" value="GAA54321.1"/>
    <property type="molecule type" value="Genomic_DNA"/>
</dbReference>
<sequence>MAKRRKKDSEGTRASLRKTSQVPTPPTLNQTFRIAADSMNATDIGWQSYRLIYPAKHVSINTNGARKTVLFLVDLFWCLVSRKLNHRLSSLMLSSALYSYLRDLLLRVTWWKGSYEIVKWFWALVPPAITISAFTVWHVSTRMFDEWSSELKQISSSVTNCESFLRLFAQKDAEDIARRAVYGIKCDCNCSPHPVLVEQANGVGDVDRGSGTTSSPPEGVGPSLFPAVRDSAQLDTHEEVQWAMQFITYGLTMPAEHWDVVMHSAHIYCCWLRYMVPFGGQNTSPSSTALPSLSFHYPRALRRDPMRYLDRILSSLCYFFLPRFPEPLWNHPKWFVNSLGRTVEVLNKNLEDQADLPESFAIVQAVESVLSNAANLPPNAWDSLLQFCLNISHAVLAPPLPVPSPRPKPTSAAAAGSYPGSFPVTMSPAVLSEASGSTAVVTNTTRTTEVAAMDPARLAETIVDQVVSLLMNTWMTACSYCFPRPQMWAALKDCVRVWRHQSVLVYHWCRVLIAVTSHLMGILYSPATVLPGADTPAPPMLPTVDKFGVTVLPHEMSPESVKESWLRMLYLLGNPVDICDVRTLATPVLEMFKKTAAADRVAAASIHLPYVYHQMLRGLSAVVDGFLGIQPSLAIGIEAALGVPNDLYRPVGSVSPTSIAAAVGGGSGGGVEVDEADSESSLIVSMTNLKRKDERRQSCLTPLELRLVSRCWSILSRTNLIHLFIFTGKNKSSVSSTSMSSGNVPLRASHSVSPVDSSILPTSAPQTAGISQPGGPSAGTGASTVSMKSTQSSAWTSSPTSNFVHLRTLAPQWLGPEPNRCLRDQRPEANTLLRLLGSWLFEASVVGAGKDVNLAVISNRAEQFPAHLNFQVGRAEALGALCRIMLYAKRGQLAREYLVRFFLCLHYGLETELGVSILLTLSRRPEFITPTLLRRAALHHLMAMVCIPVQFKGLVLRCLIPVANNPKDPPTMNDLRRQLAYLLCDSLEREKDPVNFQMLLTTSLALLEDMAADEQSSLALCPPNQTGEVNRKRLDTTFGFYHQLIPCLCTLLVTDWGSDSVAQYILEILTGLSTVQIWSSNRMLYKETVRHICEFITKQCQRESRDHKRQLHSIIVAAYSCLSSWIVAHARHVLFDRDCLQIVLGTIELGICGQKSKATSVPIAKADKKPTPASKRVQDAAEWTLSVLLSLAGAYPGVTGSATTCSRLVEDQLIQALAPEDEVRRQPELLRELRQQFQYFWSEPGVLLGILEVAQCREVLKSRGVSLNKTEELELPKTIVVLRGPFGRHVWAVRMRQLPIDDPEASASPVQLAPPSRPKAWGCFLERLLVTIDRNKTMEALTFPASISDIPLVDADSSIGSLEQVGGAPESQSRVEINTIKSLIMSQSAKIEEVGFKCLKQRLNAPFPDPLVEIHPPSSDASFQVGRMLLTNLGYLSANTFAMMELDALKPVGNSEKPAPNPAVPPAQMKGGQAALGSSQLIQSSNTELSAGAAPLDRDGTLQACQTFFALDPQNSDIPSIVDSLDRLPTRTADTLLVFYVGAGQSKVDVILSNMKNWNQLSNEFHAFIRNLGSFVEVAKHPGWTGCIETSYHAVDTSVGFTADPTVSSRSTVTTPSSAPDGHELIVYSADALTEFACVCPSDYYLAPVTSFEPEKAEISRRASMLADPPTGGTHRLVQQQSSTTVSGEPGGDPTGGRVAVVWLENWEDGPVTAGPDNPGWAIQQMTSQLFGCPVTIYIHPLSSKLYRVGVLRAPGRVFDAGPLINGSVLSHRVLGSFVRQTVTNISRRRRLASDQFQPPHVRRKHRICELEQAYRTQLSRSQSIAKQTSYCPQVVLKLFTAAA</sequence>
<dbReference type="InterPro" id="IPR039930">
    <property type="entry name" value="RALGAPB"/>
</dbReference>
<feature type="transmembrane region" description="Helical" evidence="2">
    <location>
        <begin position="121"/>
        <end position="139"/>
    </location>
</feature>
<dbReference type="InterPro" id="IPR035974">
    <property type="entry name" value="Rap/Ran-GAP_sf"/>
</dbReference>
<evidence type="ECO:0000256" key="1">
    <source>
        <dbReference type="SAM" id="MobiDB-lite"/>
    </source>
</evidence>
<evidence type="ECO:0000313" key="5">
    <source>
        <dbReference type="Proteomes" id="UP000008909"/>
    </source>
</evidence>
<reference key="2">
    <citation type="submission" date="2011-10" db="EMBL/GenBank/DDBJ databases">
        <title>The genome and transcriptome sequence of Clonorchis sinensis provide insights into the carcinogenic liver fluke.</title>
        <authorList>
            <person name="Wang X."/>
            <person name="Huang Y."/>
            <person name="Chen W."/>
            <person name="Liu H."/>
            <person name="Guo L."/>
            <person name="Chen Y."/>
            <person name="Luo F."/>
            <person name="Zhou W."/>
            <person name="Sun J."/>
            <person name="Mao Q."/>
            <person name="Liang P."/>
            <person name="Zhou C."/>
            <person name="Tian Y."/>
            <person name="Men J."/>
            <person name="Lv X."/>
            <person name="Huang L."/>
            <person name="Zhou J."/>
            <person name="Hu Y."/>
            <person name="Li R."/>
            <person name="Zhang F."/>
            <person name="Lei H."/>
            <person name="Li X."/>
            <person name="Hu X."/>
            <person name="Liang C."/>
            <person name="Xu J."/>
            <person name="Wu Z."/>
            <person name="Yu X."/>
        </authorList>
    </citation>
    <scope>NUCLEOTIDE SEQUENCE</scope>
    <source>
        <strain>Henan</strain>
    </source>
</reference>
<evidence type="ECO:0000256" key="2">
    <source>
        <dbReference type="SAM" id="Phobius"/>
    </source>
</evidence>
<dbReference type="PANTHER" id="PTHR21344">
    <property type="entry name" value="RAL GTPASE-ACTIVATING PROTEIN SUBUNIT BETA"/>
    <property type="match status" value="1"/>
</dbReference>
<keyword evidence="2" id="KW-0812">Transmembrane</keyword>
<dbReference type="Pfam" id="PF20412">
    <property type="entry name" value="RALGAPB_N"/>
    <property type="match status" value="1"/>
</dbReference>
<feature type="compositionally biased region" description="Polar residues" evidence="1">
    <location>
        <begin position="1677"/>
        <end position="1687"/>
    </location>
</feature>
<feature type="region of interest" description="Disordered" evidence="1">
    <location>
        <begin position="736"/>
        <end position="796"/>
    </location>
</feature>
<dbReference type="GO" id="GO:0051056">
    <property type="term" value="P:regulation of small GTPase mediated signal transduction"/>
    <property type="evidence" value="ECO:0007669"/>
    <property type="project" value="InterPro"/>
</dbReference>
<keyword evidence="2" id="KW-0472">Membrane</keyword>
<keyword evidence="2" id="KW-1133">Transmembrane helix</keyword>
<dbReference type="Gene3D" id="3.40.50.11210">
    <property type="entry name" value="Rap/Ran-GAP"/>
    <property type="match status" value="1"/>
</dbReference>
<feature type="compositionally biased region" description="Polar residues" evidence="1">
    <location>
        <begin position="780"/>
        <end position="796"/>
    </location>
</feature>
<accession>G7YMZ0</accession>
<feature type="region of interest" description="Disordered" evidence="1">
    <location>
        <begin position="1"/>
        <end position="26"/>
    </location>
</feature>
<name>G7YMZ0_CLOSI</name>
<gene>
    <name evidence="4" type="ORF">CLF_102285</name>
</gene>
<dbReference type="SUPFAM" id="SSF111347">
    <property type="entry name" value="Rap/Ran-GAP"/>
    <property type="match status" value="2"/>
</dbReference>
<proteinExistence type="predicted"/>
<feature type="region of interest" description="Disordered" evidence="1">
    <location>
        <begin position="1665"/>
        <end position="1695"/>
    </location>
</feature>
<reference evidence="4" key="1">
    <citation type="journal article" date="2011" name="Genome Biol.">
        <title>The draft genome of the carcinogenic human liver fluke Clonorchis sinensis.</title>
        <authorList>
            <person name="Wang X."/>
            <person name="Chen W."/>
            <person name="Huang Y."/>
            <person name="Sun J."/>
            <person name="Men J."/>
            <person name="Liu H."/>
            <person name="Luo F."/>
            <person name="Guo L."/>
            <person name="Lv X."/>
            <person name="Deng C."/>
            <person name="Zhou C."/>
            <person name="Fan Y."/>
            <person name="Li X."/>
            <person name="Huang L."/>
            <person name="Hu Y."/>
            <person name="Liang C."/>
            <person name="Hu X."/>
            <person name="Xu J."/>
            <person name="Yu X."/>
        </authorList>
    </citation>
    <scope>NUCLEOTIDE SEQUENCE [LARGE SCALE GENOMIC DNA]</scope>
    <source>
        <strain evidence="4">Henan</strain>
    </source>
</reference>
<keyword evidence="5" id="KW-1185">Reference proteome</keyword>
<feature type="domain" description="Ral GTPase-activating protein subunit alpha/beta N-terminal" evidence="3">
    <location>
        <begin position="453"/>
        <end position="525"/>
    </location>
</feature>
<dbReference type="PANTHER" id="PTHR21344:SF1">
    <property type="entry name" value="RAL GTPASE-ACTIVATING PROTEIN SUBUNIT BETA"/>
    <property type="match status" value="1"/>
</dbReference>
<dbReference type="InterPro" id="IPR046859">
    <property type="entry name" value="RGPA/RALGAPB_N"/>
</dbReference>
<dbReference type="GO" id="GO:0005096">
    <property type="term" value="F:GTPase activator activity"/>
    <property type="evidence" value="ECO:0007669"/>
    <property type="project" value="InterPro"/>
</dbReference>
<dbReference type="Proteomes" id="UP000008909">
    <property type="component" value="Unassembled WGS sequence"/>
</dbReference>
<organism evidence="4 5">
    <name type="scientific">Clonorchis sinensis</name>
    <name type="common">Chinese liver fluke</name>
    <dbReference type="NCBI Taxonomy" id="79923"/>
    <lineage>
        <taxon>Eukaryota</taxon>
        <taxon>Metazoa</taxon>
        <taxon>Spiralia</taxon>
        <taxon>Lophotrochozoa</taxon>
        <taxon>Platyhelminthes</taxon>
        <taxon>Trematoda</taxon>
        <taxon>Digenea</taxon>
        <taxon>Opisthorchiida</taxon>
        <taxon>Opisthorchiata</taxon>
        <taxon>Opisthorchiidae</taxon>
        <taxon>Clonorchis</taxon>
    </lineage>
</organism>